<feature type="transmembrane region" description="Helical" evidence="1">
    <location>
        <begin position="76"/>
        <end position="94"/>
    </location>
</feature>
<comment type="caution">
    <text evidence="2">The sequence shown here is derived from an EMBL/GenBank/DDBJ whole genome shotgun (WGS) entry which is preliminary data.</text>
</comment>
<feature type="transmembrane region" description="Helical" evidence="1">
    <location>
        <begin position="53"/>
        <end position="70"/>
    </location>
</feature>
<accession>A0ABT0UGE8</accession>
<evidence type="ECO:0000313" key="2">
    <source>
        <dbReference type="EMBL" id="MCM2387231.1"/>
    </source>
</evidence>
<keyword evidence="1" id="KW-1133">Transmembrane helix</keyword>
<dbReference type="InterPro" id="IPR013901">
    <property type="entry name" value="Anthrone_oxy"/>
</dbReference>
<protein>
    <submittedName>
        <fullName evidence="2">DUF1772 domain-containing protein</fullName>
    </submittedName>
</protein>
<evidence type="ECO:0000256" key="1">
    <source>
        <dbReference type="SAM" id="Phobius"/>
    </source>
</evidence>
<proteinExistence type="predicted"/>
<keyword evidence="1" id="KW-0812">Transmembrane</keyword>
<dbReference type="EMBL" id="JAMQAW010000002">
    <property type="protein sequence ID" value="MCM2387231.1"/>
    <property type="molecule type" value="Genomic_DNA"/>
</dbReference>
<dbReference type="Proteomes" id="UP001431429">
    <property type="component" value="Unassembled WGS sequence"/>
</dbReference>
<sequence length="149" mass="15844">MVEALSVLVLLGTGLVAGVLFAVAVSVMPALIAMPPDRYVITHKLLGRRYDRIMPFIVVGATVIDVVLAVRATGGARLLFAAAALCMVGVAVVSQTRNVPINNRVKRTDPDAIGSDWHDPRGQWRDWHLVRTGFAVAGCTLSATAVVLS</sequence>
<gene>
    <name evidence="2" type="ORF">NBG84_02695</name>
</gene>
<keyword evidence="1" id="KW-0472">Membrane</keyword>
<feature type="transmembrane region" description="Helical" evidence="1">
    <location>
        <begin position="6"/>
        <end position="32"/>
    </location>
</feature>
<organism evidence="2 3">
    <name type="scientific">Streptomyces albipurpureus</name>
    <dbReference type="NCBI Taxonomy" id="2897419"/>
    <lineage>
        <taxon>Bacteria</taxon>
        <taxon>Bacillati</taxon>
        <taxon>Actinomycetota</taxon>
        <taxon>Actinomycetes</taxon>
        <taxon>Kitasatosporales</taxon>
        <taxon>Streptomycetaceae</taxon>
        <taxon>Streptomyces</taxon>
    </lineage>
</organism>
<dbReference type="Pfam" id="PF08592">
    <property type="entry name" value="Anthrone_oxy"/>
    <property type="match status" value="1"/>
</dbReference>
<keyword evidence="3" id="KW-1185">Reference proteome</keyword>
<name>A0ABT0UGE8_9ACTN</name>
<reference evidence="2" key="1">
    <citation type="submission" date="2022-06" db="EMBL/GenBank/DDBJ databases">
        <title>Genome public.</title>
        <authorList>
            <person name="Sun Q."/>
        </authorList>
    </citation>
    <scope>NUCLEOTIDE SEQUENCE</scope>
    <source>
        <strain evidence="2">CWNU-1</strain>
    </source>
</reference>
<evidence type="ECO:0000313" key="3">
    <source>
        <dbReference type="Proteomes" id="UP001431429"/>
    </source>
</evidence>